<dbReference type="KEGG" id="fpf:DCC35_10255"/>
<dbReference type="EC" id="2.6.1.-" evidence="4"/>
<sequence length="302" mass="34217">MSIKIANRLSGSKEYYFSTKLRQLSDKQANGIDILNLGIGSPDMAPPENAVLSLIRESGKKNTHGYQSYRGLPDFRYAVSEFYDTFFQCNISESNVLPLIGSKEGLMHIAMTYLEKGDIALVPDPGYPTYEAVTRIAEATPVKYKLKEDNKWLIDAVYLENLINSFPVKVIFMNYPHMPTGASGNLKMFRKILDLAEKHNILIINDNPYSLILNNKPISAIQAYGIHPNLIELNSLSKSHNMAGWRIGFMVTHEEHISNILKFKTNMDSGMFLPVQVAAARALRNPKSWFDHLNQEYQKENI</sequence>
<dbReference type="Proteomes" id="UP000298616">
    <property type="component" value="Chromosome"/>
</dbReference>
<comment type="cofactor">
    <cofactor evidence="1 4">
        <name>pyridoxal 5'-phosphate</name>
        <dbReference type="ChEBI" id="CHEBI:597326"/>
    </cofactor>
</comment>
<comment type="similarity">
    <text evidence="4">Belongs to the class-I pyridoxal-phosphate-dependent aminotransferase family.</text>
</comment>
<dbReference type="InterPro" id="IPR004839">
    <property type="entry name" value="Aminotransferase_I/II_large"/>
</dbReference>
<feature type="domain" description="Aminotransferase class I/classII large" evidence="5">
    <location>
        <begin position="33"/>
        <end position="299"/>
    </location>
</feature>
<evidence type="ECO:0000313" key="6">
    <source>
        <dbReference type="EMBL" id="QCK15103.1"/>
    </source>
</evidence>
<keyword evidence="7" id="KW-1185">Reference proteome</keyword>
<gene>
    <name evidence="6" type="ORF">DCC35_10255</name>
</gene>
<evidence type="ECO:0000313" key="7">
    <source>
        <dbReference type="Proteomes" id="UP000298616"/>
    </source>
</evidence>
<dbReference type="PANTHER" id="PTHR42832:SF3">
    <property type="entry name" value="L-GLUTAMINE--4-(METHYLSULFANYL)-2-OXOBUTANOATE AMINOTRANSFERASE"/>
    <property type="match status" value="1"/>
</dbReference>
<accession>A0A4D7JJE0</accession>
<evidence type="ECO:0000256" key="3">
    <source>
        <dbReference type="ARBA" id="ARBA00022679"/>
    </source>
</evidence>
<evidence type="ECO:0000256" key="2">
    <source>
        <dbReference type="ARBA" id="ARBA00022576"/>
    </source>
</evidence>
<evidence type="ECO:0000256" key="1">
    <source>
        <dbReference type="ARBA" id="ARBA00001933"/>
    </source>
</evidence>
<keyword evidence="2 4" id="KW-0032">Aminotransferase</keyword>
<dbReference type="InterPro" id="IPR050881">
    <property type="entry name" value="LL-DAP_aminotransferase"/>
</dbReference>
<keyword evidence="3 4" id="KW-0808">Transferase</keyword>
<dbReference type="GO" id="GO:0008483">
    <property type="term" value="F:transaminase activity"/>
    <property type="evidence" value="ECO:0007669"/>
    <property type="project" value="UniProtKB-KW"/>
</dbReference>
<dbReference type="InterPro" id="IPR004838">
    <property type="entry name" value="NHTrfase_class1_PyrdxlP-BS"/>
</dbReference>
<dbReference type="PROSITE" id="PS00105">
    <property type="entry name" value="AA_TRANSFER_CLASS_1"/>
    <property type="match status" value="1"/>
</dbReference>
<dbReference type="EMBL" id="CP028923">
    <property type="protein sequence ID" value="QCK15103.1"/>
    <property type="molecule type" value="Genomic_DNA"/>
</dbReference>
<dbReference type="SUPFAM" id="SSF53383">
    <property type="entry name" value="PLP-dependent transferases"/>
    <property type="match status" value="1"/>
</dbReference>
<protein>
    <recommendedName>
        <fullName evidence="4">Aminotransferase</fullName>
        <ecNumber evidence="4">2.6.1.-</ecNumber>
    </recommendedName>
</protein>
<dbReference type="GO" id="GO:0030170">
    <property type="term" value="F:pyridoxal phosphate binding"/>
    <property type="evidence" value="ECO:0007669"/>
    <property type="project" value="InterPro"/>
</dbReference>
<dbReference type="InterPro" id="IPR015422">
    <property type="entry name" value="PyrdxlP-dep_Trfase_small"/>
</dbReference>
<dbReference type="Gene3D" id="3.40.640.10">
    <property type="entry name" value="Type I PLP-dependent aspartate aminotransferase-like (Major domain)"/>
    <property type="match status" value="1"/>
</dbReference>
<organism evidence="6 7">
    <name type="scientific">Mangrovivirga cuniculi</name>
    <dbReference type="NCBI Taxonomy" id="2715131"/>
    <lineage>
        <taxon>Bacteria</taxon>
        <taxon>Pseudomonadati</taxon>
        <taxon>Bacteroidota</taxon>
        <taxon>Cytophagia</taxon>
        <taxon>Cytophagales</taxon>
        <taxon>Mangrovivirgaceae</taxon>
        <taxon>Mangrovivirga</taxon>
    </lineage>
</organism>
<name>A0A4D7JJE0_9BACT</name>
<dbReference type="RefSeq" id="WP_217495944.1">
    <property type="nucleotide sequence ID" value="NZ_CP028923.1"/>
</dbReference>
<proteinExistence type="inferred from homology"/>
<dbReference type="CDD" id="cd00609">
    <property type="entry name" value="AAT_like"/>
    <property type="match status" value="1"/>
</dbReference>
<dbReference type="InterPro" id="IPR015421">
    <property type="entry name" value="PyrdxlP-dep_Trfase_major"/>
</dbReference>
<dbReference type="PANTHER" id="PTHR42832">
    <property type="entry name" value="AMINO ACID AMINOTRANSFERASE"/>
    <property type="match status" value="1"/>
</dbReference>
<dbReference type="InterPro" id="IPR015424">
    <property type="entry name" value="PyrdxlP-dep_Trfase"/>
</dbReference>
<evidence type="ECO:0000259" key="5">
    <source>
        <dbReference type="Pfam" id="PF00155"/>
    </source>
</evidence>
<evidence type="ECO:0000256" key="4">
    <source>
        <dbReference type="RuleBase" id="RU000481"/>
    </source>
</evidence>
<dbReference type="AlphaFoldDB" id="A0A4D7JJE0"/>
<dbReference type="Gene3D" id="3.90.1150.10">
    <property type="entry name" value="Aspartate Aminotransferase, domain 1"/>
    <property type="match status" value="1"/>
</dbReference>
<reference evidence="6 7" key="1">
    <citation type="submission" date="2018-04" db="EMBL/GenBank/DDBJ databases">
        <title>Complete genome uncultured novel isolate.</title>
        <authorList>
            <person name="Merlino G."/>
        </authorList>
    </citation>
    <scope>NUCLEOTIDE SEQUENCE [LARGE SCALE GENOMIC DNA]</scope>
    <source>
        <strain evidence="7">R1DC9</strain>
    </source>
</reference>
<dbReference type="Pfam" id="PF00155">
    <property type="entry name" value="Aminotran_1_2"/>
    <property type="match status" value="1"/>
</dbReference>